<dbReference type="SMART" id="SM00908">
    <property type="entry name" value="Gal-bind_lectin"/>
    <property type="match status" value="2"/>
</dbReference>
<organism evidence="4 5">
    <name type="scientific">Muraenolepis orangiensis</name>
    <name type="common">Patagonian moray cod</name>
    <dbReference type="NCBI Taxonomy" id="630683"/>
    <lineage>
        <taxon>Eukaryota</taxon>
        <taxon>Metazoa</taxon>
        <taxon>Chordata</taxon>
        <taxon>Craniata</taxon>
        <taxon>Vertebrata</taxon>
        <taxon>Euteleostomi</taxon>
        <taxon>Actinopterygii</taxon>
        <taxon>Neopterygii</taxon>
        <taxon>Teleostei</taxon>
        <taxon>Neoteleostei</taxon>
        <taxon>Acanthomorphata</taxon>
        <taxon>Zeiogadaria</taxon>
        <taxon>Gadariae</taxon>
        <taxon>Gadiformes</taxon>
        <taxon>Muraenolepidoidei</taxon>
        <taxon>Muraenolepididae</taxon>
        <taxon>Muraenolepis</taxon>
    </lineage>
</organism>
<keyword evidence="1 2" id="KW-0430">Lectin</keyword>
<name>A0A9Q0IKP3_9TELE</name>
<dbReference type="Proteomes" id="UP001148018">
    <property type="component" value="Unassembled WGS sequence"/>
</dbReference>
<gene>
    <name evidence="4" type="ORF">NHX12_031561</name>
</gene>
<accession>A0A9Q0IKP3</accession>
<dbReference type="PANTHER" id="PTHR11346">
    <property type="entry name" value="GALECTIN"/>
    <property type="match status" value="1"/>
</dbReference>
<reference evidence="4" key="1">
    <citation type="submission" date="2022-07" db="EMBL/GenBank/DDBJ databases">
        <title>Chromosome-level genome of Muraenolepis orangiensis.</title>
        <authorList>
            <person name="Kim J."/>
        </authorList>
    </citation>
    <scope>NUCLEOTIDE SEQUENCE</scope>
    <source>
        <strain evidence="4">KU_S4_2022</strain>
        <tissue evidence="4">Muscle</tissue>
    </source>
</reference>
<evidence type="ECO:0000313" key="4">
    <source>
        <dbReference type="EMBL" id="KAJ3600581.1"/>
    </source>
</evidence>
<dbReference type="CDD" id="cd00070">
    <property type="entry name" value="GLECT"/>
    <property type="match status" value="2"/>
</dbReference>
<dbReference type="SUPFAM" id="SSF49899">
    <property type="entry name" value="Concanavalin A-like lectins/glucanases"/>
    <property type="match status" value="3"/>
</dbReference>
<dbReference type="SMART" id="SM00276">
    <property type="entry name" value="GLECT"/>
    <property type="match status" value="2"/>
</dbReference>
<dbReference type="PROSITE" id="PS51304">
    <property type="entry name" value="GALECTIN"/>
    <property type="match status" value="2"/>
</dbReference>
<dbReference type="EMBL" id="JANIIK010000047">
    <property type="protein sequence ID" value="KAJ3600581.1"/>
    <property type="molecule type" value="Genomic_DNA"/>
</dbReference>
<keyword evidence="5" id="KW-1185">Reference proteome</keyword>
<dbReference type="GO" id="GO:0030246">
    <property type="term" value="F:carbohydrate binding"/>
    <property type="evidence" value="ECO:0007669"/>
    <property type="project" value="UniProtKB-UniRule"/>
</dbReference>
<feature type="domain" description="Galectin" evidence="3">
    <location>
        <begin position="1"/>
        <end position="104"/>
    </location>
</feature>
<evidence type="ECO:0000256" key="1">
    <source>
        <dbReference type="ARBA" id="ARBA00022734"/>
    </source>
</evidence>
<feature type="domain" description="Galectin" evidence="3">
    <location>
        <begin position="105"/>
        <end position="291"/>
    </location>
</feature>
<dbReference type="OrthoDB" id="8918229at2759"/>
<evidence type="ECO:0000259" key="3">
    <source>
        <dbReference type="PROSITE" id="PS51304"/>
    </source>
</evidence>
<evidence type="ECO:0000313" key="5">
    <source>
        <dbReference type="Proteomes" id="UP001148018"/>
    </source>
</evidence>
<comment type="caution">
    <text evidence="4">The sequence shown here is derived from an EMBL/GenBank/DDBJ whole genome shotgun (WGS) entry which is preliminary data.</text>
</comment>
<dbReference type="InterPro" id="IPR013320">
    <property type="entry name" value="ConA-like_dom_sf"/>
</dbReference>
<dbReference type="Pfam" id="PF00337">
    <property type="entry name" value="Gal-bind_lectin"/>
    <property type="match status" value="2"/>
</dbReference>
<dbReference type="PANTHER" id="PTHR11346:SF104">
    <property type="entry name" value="GALECTIN-2"/>
    <property type="match status" value="1"/>
</dbReference>
<protein>
    <recommendedName>
        <fullName evidence="2">Galectin</fullName>
    </recommendedName>
</protein>
<evidence type="ECO:0000256" key="2">
    <source>
        <dbReference type="RuleBase" id="RU102079"/>
    </source>
</evidence>
<dbReference type="InterPro" id="IPR001079">
    <property type="entry name" value="Galectin_CRD"/>
</dbReference>
<proteinExistence type="predicted"/>
<dbReference type="AlphaFoldDB" id="A0A9Q0IKP3"/>
<dbReference type="Gene3D" id="2.60.120.200">
    <property type="match status" value="3"/>
</dbReference>
<sequence length="292" mass="31943">MKTINSPGDTSWFQIDLGSSNDDLALHFSPRFEDGHGGAVLVFNSKSGGSWGSEKRELHSQIKRGEEVKIMVKFAGDMFKVELPGGQEVKFPNHAGASFMSYISELYLKKANFTAGDQLILKGLVPPNANRFQIDLGSSNDDLALHFNPRFEDCHGGAVLVLNSMSGGSWGSETRELHSQIKRGEEVKIDLGSSNDDLALHFNPRFEDGHGGAVLVFNSKSGGSWGSEKRELHSQIKRGEEVKIMVKFAGDMFKVELPGGQEVKFPNHAGASFMSYISVSGDLKLTSFKICQ</sequence>
<dbReference type="InterPro" id="IPR044156">
    <property type="entry name" value="Galectin-like"/>
</dbReference>